<protein>
    <submittedName>
        <fullName evidence="1">Uncharacterized protein</fullName>
    </submittedName>
</protein>
<organism evidence="1 2">
    <name type="scientific">Araneus ventricosus</name>
    <name type="common">Orbweaver spider</name>
    <name type="synonym">Epeira ventricosa</name>
    <dbReference type="NCBI Taxonomy" id="182803"/>
    <lineage>
        <taxon>Eukaryota</taxon>
        <taxon>Metazoa</taxon>
        <taxon>Ecdysozoa</taxon>
        <taxon>Arthropoda</taxon>
        <taxon>Chelicerata</taxon>
        <taxon>Arachnida</taxon>
        <taxon>Araneae</taxon>
        <taxon>Araneomorphae</taxon>
        <taxon>Entelegynae</taxon>
        <taxon>Araneoidea</taxon>
        <taxon>Araneidae</taxon>
        <taxon>Araneus</taxon>
    </lineage>
</organism>
<dbReference type="AlphaFoldDB" id="A0A4Y2FZ64"/>
<dbReference type="Proteomes" id="UP000499080">
    <property type="component" value="Unassembled WGS sequence"/>
</dbReference>
<accession>A0A4Y2FZ64</accession>
<comment type="caution">
    <text evidence="1">The sequence shown here is derived from an EMBL/GenBank/DDBJ whole genome shotgun (WGS) entry which is preliminary data.</text>
</comment>
<keyword evidence="2" id="KW-1185">Reference proteome</keyword>
<evidence type="ECO:0000313" key="2">
    <source>
        <dbReference type="Proteomes" id="UP000499080"/>
    </source>
</evidence>
<gene>
    <name evidence="1" type="ORF">AVEN_161000_1</name>
</gene>
<dbReference type="EMBL" id="BGPR01001136">
    <property type="protein sequence ID" value="GBM46411.1"/>
    <property type="molecule type" value="Genomic_DNA"/>
</dbReference>
<evidence type="ECO:0000313" key="1">
    <source>
        <dbReference type="EMBL" id="GBM46411.1"/>
    </source>
</evidence>
<proteinExistence type="predicted"/>
<name>A0A4Y2FZ64_ARAVE</name>
<sequence>MTHPTIHTVNLIDRTAADNNKGSMNHINRSNYERLMCTNPASGIRPIISNRAINQEQYQFYTTRGAKHLHTLAFGKLLILELEVPAGNASRKVRMLKLNKS</sequence>
<reference evidence="1 2" key="1">
    <citation type="journal article" date="2019" name="Sci. Rep.">
        <title>Orb-weaving spider Araneus ventricosus genome elucidates the spidroin gene catalogue.</title>
        <authorList>
            <person name="Kono N."/>
            <person name="Nakamura H."/>
            <person name="Ohtoshi R."/>
            <person name="Moran D.A.P."/>
            <person name="Shinohara A."/>
            <person name="Yoshida Y."/>
            <person name="Fujiwara M."/>
            <person name="Mori M."/>
            <person name="Tomita M."/>
            <person name="Arakawa K."/>
        </authorList>
    </citation>
    <scope>NUCLEOTIDE SEQUENCE [LARGE SCALE GENOMIC DNA]</scope>
</reference>